<dbReference type="InterPro" id="IPR050903">
    <property type="entry name" value="Bact_Chemotaxis_MeTrfase"/>
</dbReference>
<dbReference type="GeneID" id="63147079"/>
<keyword evidence="1 5" id="KW-0489">Methyltransferase</keyword>
<protein>
    <submittedName>
        <fullName evidence="6">Chemotaxis protein CheR</fullName>
    </submittedName>
    <submittedName>
        <fullName evidence="5">Protein-glutamate O-methyltransferase CheR</fullName>
    </submittedName>
</protein>
<reference evidence="5 8" key="2">
    <citation type="submission" date="2020-03" db="EMBL/GenBank/DDBJ databases">
        <title>Bacterial samples isolated from urine from healthy bovine heifers (Gyr breed).</title>
        <authorList>
            <person name="Giannattasio-Ferraz S."/>
            <person name="Maskeri L."/>
            <person name="Penido A."/>
            <person name="Barbosa-Stancioli E.F."/>
            <person name="Putonti C."/>
        </authorList>
    </citation>
    <scope>NUCLEOTIDE SEQUENCE [LARGE SCALE GENOMIC DNA]</scope>
    <source>
        <strain evidence="5 8">UFMG-H7</strain>
    </source>
</reference>
<name>A0A369ASS2_9ENTE</name>
<evidence type="ECO:0000256" key="1">
    <source>
        <dbReference type="ARBA" id="ARBA00022603"/>
    </source>
</evidence>
<evidence type="ECO:0000256" key="2">
    <source>
        <dbReference type="ARBA" id="ARBA00022679"/>
    </source>
</evidence>
<dbReference type="InterPro" id="IPR029063">
    <property type="entry name" value="SAM-dependent_MTases_sf"/>
</dbReference>
<accession>A0A369ASS2</accession>
<dbReference type="Proteomes" id="UP000521358">
    <property type="component" value="Unassembled WGS sequence"/>
</dbReference>
<dbReference type="PANTHER" id="PTHR24422:SF19">
    <property type="entry name" value="CHEMOTAXIS PROTEIN METHYLTRANSFERASE"/>
    <property type="match status" value="1"/>
</dbReference>
<gene>
    <name evidence="6" type="ORF">CBF32_10425</name>
    <name evidence="5" type="ORF">HED35_09410</name>
</gene>
<organism evidence="5 8">
    <name type="scientific">Vagococcus fluvialis</name>
    <dbReference type="NCBI Taxonomy" id="2738"/>
    <lineage>
        <taxon>Bacteria</taxon>
        <taxon>Bacillati</taxon>
        <taxon>Bacillota</taxon>
        <taxon>Bacilli</taxon>
        <taxon>Lactobacillales</taxon>
        <taxon>Enterococcaceae</taxon>
        <taxon>Vagococcus</taxon>
    </lineage>
</organism>
<dbReference type="SUPFAM" id="SSF53335">
    <property type="entry name" value="S-adenosyl-L-methionine-dependent methyltransferases"/>
    <property type="match status" value="1"/>
</dbReference>
<keyword evidence="2 5" id="KW-0808">Transferase</keyword>
<dbReference type="InterPro" id="IPR022641">
    <property type="entry name" value="CheR_N"/>
</dbReference>
<dbReference type="EMBL" id="JAAVMB010000010">
    <property type="protein sequence ID" value="NKC68306.1"/>
    <property type="molecule type" value="Genomic_DNA"/>
</dbReference>
<reference evidence="6 7" key="1">
    <citation type="submission" date="2017-05" db="EMBL/GenBank/DDBJ databases">
        <title>Vagococcus spp. assemblies.</title>
        <authorList>
            <person name="Gulvik C.A."/>
        </authorList>
    </citation>
    <scope>NUCLEOTIDE SEQUENCE [LARGE SCALE GENOMIC DNA]</scope>
    <source>
        <strain evidence="6 7">NCFB 2497</strain>
    </source>
</reference>
<dbReference type="OrthoDB" id="9816309at2"/>
<dbReference type="PROSITE" id="PS50123">
    <property type="entry name" value="CHER"/>
    <property type="match status" value="1"/>
</dbReference>
<dbReference type="InterPro" id="IPR022642">
    <property type="entry name" value="CheR_C"/>
</dbReference>
<dbReference type="GO" id="GO:0008757">
    <property type="term" value="F:S-adenosylmethionine-dependent methyltransferase activity"/>
    <property type="evidence" value="ECO:0007669"/>
    <property type="project" value="InterPro"/>
</dbReference>
<dbReference type="AlphaFoldDB" id="A0A369ASS2"/>
<comment type="caution">
    <text evidence="5">The sequence shown here is derived from an EMBL/GenBank/DDBJ whole genome shotgun (WGS) entry which is preliminary data.</text>
</comment>
<evidence type="ECO:0000313" key="7">
    <source>
        <dbReference type="Proteomes" id="UP000288197"/>
    </source>
</evidence>
<evidence type="ECO:0000259" key="4">
    <source>
        <dbReference type="PROSITE" id="PS50123"/>
    </source>
</evidence>
<dbReference type="Proteomes" id="UP000288197">
    <property type="component" value="Unassembled WGS sequence"/>
</dbReference>
<dbReference type="Pfam" id="PF03705">
    <property type="entry name" value="CheR_N"/>
    <property type="match status" value="1"/>
</dbReference>
<dbReference type="EMBL" id="NGJX01000011">
    <property type="protein sequence ID" value="RSU00781.1"/>
    <property type="molecule type" value="Genomic_DNA"/>
</dbReference>
<dbReference type="SMART" id="SM00138">
    <property type="entry name" value="MeTrc"/>
    <property type="match status" value="1"/>
</dbReference>
<dbReference type="SUPFAM" id="SSF47757">
    <property type="entry name" value="Chemotaxis receptor methyltransferase CheR, N-terminal domain"/>
    <property type="match status" value="1"/>
</dbReference>
<dbReference type="RefSeq" id="WP_114290175.1">
    <property type="nucleotide sequence ID" value="NZ_CP081470.1"/>
</dbReference>
<dbReference type="Gene3D" id="3.40.50.150">
    <property type="entry name" value="Vaccinia Virus protein VP39"/>
    <property type="match status" value="1"/>
</dbReference>
<dbReference type="InterPro" id="IPR000780">
    <property type="entry name" value="CheR_MeTrfase"/>
</dbReference>
<dbReference type="Pfam" id="PF01739">
    <property type="entry name" value="CheR"/>
    <property type="match status" value="1"/>
</dbReference>
<sequence length="256" mass="30297">MSETFNEFNIWAKKNLNMNLESYKEKQLQRRILNVMSNHSVSNLNDYMKLMEKDIAAREELKNYLTINVTEFFRNPELFEALEHHLLKTLKPQFKSLKCWSAACSNGSEPYSLAMLFEDNKINMSQKILATDIDRVILKRAEDALYVESELKNISQLHRETYFEHQDDGFKIHPRIRQKVKFKEHDLLKSSFDSGYHLIICRNVTIYFKQEARDELYQKFYDSLAPGGIFFTGATETINQPEKFGFKKIDSFIYQK</sequence>
<keyword evidence="3" id="KW-0949">S-adenosyl-L-methionine</keyword>
<evidence type="ECO:0000313" key="5">
    <source>
        <dbReference type="EMBL" id="NKC68306.1"/>
    </source>
</evidence>
<keyword evidence="7" id="KW-1185">Reference proteome</keyword>
<dbReference type="PRINTS" id="PR00996">
    <property type="entry name" value="CHERMTFRASE"/>
</dbReference>
<feature type="domain" description="CheR-type methyltransferase" evidence="4">
    <location>
        <begin position="1"/>
        <end position="256"/>
    </location>
</feature>
<evidence type="ECO:0000313" key="8">
    <source>
        <dbReference type="Proteomes" id="UP000521358"/>
    </source>
</evidence>
<dbReference type="PANTHER" id="PTHR24422">
    <property type="entry name" value="CHEMOTAXIS PROTEIN METHYLTRANSFERASE"/>
    <property type="match status" value="1"/>
</dbReference>
<proteinExistence type="predicted"/>
<evidence type="ECO:0000256" key="3">
    <source>
        <dbReference type="ARBA" id="ARBA00022691"/>
    </source>
</evidence>
<dbReference type="GO" id="GO:0032259">
    <property type="term" value="P:methylation"/>
    <property type="evidence" value="ECO:0007669"/>
    <property type="project" value="UniProtKB-KW"/>
</dbReference>
<evidence type="ECO:0000313" key="6">
    <source>
        <dbReference type="EMBL" id="RSU00781.1"/>
    </source>
</evidence>